<evidence type="ECO:0008006" key="8">
    <source>
        <dbReference type="Google" id="ProtNLM"/>
    </source>
</evidence>
<evidence type="ECO:0000256" key="1">
    <source>
        <dbReference type="ARBA" id="ARBA00004651"/>
    </source>
</evidence>
<dbReference type="InterPro" id="IPR037185">
    <property type="entry name" value="EmrE-like"/>
</dbReference>
<dbReference type="GO" id="GO:0022857">
    <property type="term" value="F:transmembrane transporter activity"/>
    <property type="evidence" value="ECO:0007669"/>
    <property type="project" value="InterPro"/>
</dbReference>
<dbReference type="Gene3D" id="1.10.3730.20">
    <property type="match status" value="1"/>
</dbReference>
<keyword evidence="5 6" id="KW-0472">Membrane</keyword>
<dbReference type="eggNOG" id="COG2510">
    <property type="taxonomic scope" value="Bacteria"/>
</dbReference>
<keyword evidence="3 6" id="KW-0812">Transmembrane</keyword>
<dbReference type="HOGENOM" id="CLU_131462_2_0_0"/>
<dbReference type="EMBL" id="CP000473">
    <property type="protein sequence ID" value="ABJ87372.1"/>
    <property type="molecule type" value="Genomic_DNA"/>
</dbReference>
<feature type="transmembrane region" description="Helical" evidence="6">
    <location>
        <begin position="20"/>
        <end position="39"/>
    </location>
</feature>
<evidence type="ECO:0000256" key="6">
    <source>
        <dbReference type="SAM" id="Phobius"/>
    </source>
</evidence>
<dbReference type="PANTHER" id="PTHR30561">
    <property type="entry name" value="SMR FAMILY PROTON-DEPENDENT DRUG EFFLUX TRANSPORTER SUGE"/>
    <property type="match status" value="1"/>
</dbReference>
<accession>Q01SJ8</accession>
<keyword evidence="2" id="KW-1003">Cell membrane</keyword>
<reference evidence="7" key="1">
    <citation type="submission" date="2006-10" db="EMBL/GenBank/DDBJ databases">
        <title>Complete sequence of Solibacter usitatus Ellin6076.</title>
        <authorList>
            <consortium name="US DOE Joint Genome Institute"/>
            <person name="Copeland A."/>
            <person name="Lucas S."/>
            <person name="Lapidus A."/>
            <person name="Barry K."/>
            <person name="Detter J.C."/>
            <person name="Glavina del Rio T."/>
            <person name="Hammon N."/>
            <person name="Israni S."/>
            <person name="Dalin E."/>
            <person name="Tice H."/>
            <person name="Pitluck S."/>
            <person name="Thompson L.S."/>
            <person name="Brettin T."/>
            <person name="Bruce D."/>
            <person name="Han C."/>
            <person name="Tapia R."/>
            <person name="Gilna P."/>
            <person name="Schmutz J."/>
            <person name="Larimer F."/>
            <person name="Land M."/>
            <person name="Hauser L."/>
            <person name="Kyrpides N."/>
            <person name="Mikhailova N."/>
            <person name="Janssen P.H."/>
            <person name="Kuske C.R."/>
            <person name="Richardson P."/>
        </authorList>
    </citation>
    <scope>NUCLEOTIDE SEQUENCE</scope>
    <source>
        <strain evidence="7">Ellin6076</strain>
    </source>
</reference>
<keyword evidence="4 6" id="KW-1133">Transmembrane helix</keyword>
<evidence type="ECO:0000256" key="4">
    <source>
        <dbReference type="ARBA" id="ARBA00022989"/>
    </source>
</evidence>
<comment type="subcellular location">
    <subcellularLocation>
        <location evidence="1">Cell membrane</location>
        <topology evidence="1">Multi-pass membrane protein</topology>
    </subcellularLocation>
</comment>
<feature type="transmembrane region" description="Helical" evidence="6">
    <location>
        <begin position="89"/>
        <end position="109"/>
    </location>
</feature>
<feature type="transmembrane region" description="Helical" evidence="6">
    <location>
        <begin position="121"/>
        <end position="139"/>
    </location>
</feature>
<evidence type="ECO:0000256" key="3">
    <source>
        <dbReference type="ARBA" id="ARBA00022692"/>
    </source>
</evidence>
<evidence type="ECO:0000313" key="7">
    <source>
        <dbReference type="EMBL" id="ABJ87372.1"/>
    </source>
</evidence>
<dbReference type="KEGG" id="sus:Acid_6448"/>
<dbReference type="STRING" id="234267.Acid_6448"/>
<protein>
    <recommendedName>
        <fullName evidence="8">EamA domain-containing protein</fullName>
    </recommendedName>
</protein>
<dbReference type="SUPFAM" id="SSF103481">
    <property type="entry name" value="Multidrug resistance efflux transporter EmrE"/>
    <property type="match status" value="1"/>
</dbReference>
<dbReference type="AlphaFoldDB" id="Q01SJ8"/>
<dbReference type="InterPro" id="IPR000390">
    <property type="entry name" value="Small_drug/metabolite_transptr"/>
</dbReference>
<proteinExistence type="predicted"/>
<name>Q01SJ8_SOLUE</name>
<feature type="transmembrane region" description="Helical" evidence="6">
    <location>
        <begin position="59"/>
        <end position="77"/>
    </location>
</feature>
<evidence type="ECO:0000256" key="5">
    <source>
        <dbReference type="ARBA" id="ARBA00023136"/>
    </source>
</evidence>
<sequence length="151" mass="16357" precursor="true">MILLDLSSHSGTEATRLRWKTWICVVVVVFSNAFGDFFMKRGLPESARLATPLDYIATLFQPWVALGVGLLILWQLSRMALLSWADLSYVLPVTSVGYVVVALIGKLLLSEAITPRRWAGIVLIMAGVALVSIGSPSTVEAAVDADRVVGK</sequence>
<dbReference type="PANTHER" id="PTHR30561:SF9">
    <property type="entry name" value="4-AMINO-4-DEOXY-L-ARABINOSE-PHOSPHOUNDECAPRENOL FLIPPASE SUBUNIT ARNF-RELATED"/>
    <property type="match status" value="1"/>
</dbReference>
<dbReference type="GO" id="GO:0005886">
    <property type="term" value="C:plasma membrane"/>
    <property type="evidence" value="ECO:0007669"/>
    <property type="project" value="UniProtKB-SubCell"/>
</dbReference>
<evidence type="ECO:0000256" key="2">
    <source>
        <dbReference type="ARBA" id="ARBA00022475"/>
    </source>
</evidence>
<organism evidence="7">
    <name type="scientific">Solibacter usitatus (strain Ellin6076)</name>
    <dbReference type="NCBI Taxonomy" id="234267"/>
    <lineage>
        <taxon>Bacteria</taxon>
        <taxon>Pseudomonadati</taxon>
        <taxon>Acidobacteriota</taxon>
        <taxon>Terriglobia</taxon>
        <taxon>Bryobacterales</taxon>
        <taxon>Solibacteraceae</taxon>
        <taxon>Candidatus Solibacter</taxon>
    </lineage>
</organism>
<dbReference type="InParanoid" id="Q01SJ8"/>
<dbReference type="OrthoDB" id="120796at2"/>
<gene>
    <name evidence="7" type="ordered locus">Acid_6448</name>
</gene>